<dbReference type="GeneID" id="94348094"/>
<comment type="caution">
    <text evidence="1">The sequence shown here is derived from an EMBL/GenBank/DDBJ whole genome shotgun (WGS) entry which is preliminary data.</text>
</comment>
<name>A0A976FJE2_BRELC</name>
<reference evidence="1 2" key="1">
    <citation type="journal article" date="2021" name="Genome Biol.">
        <title>AFLAP: assembly-free linkage analysis pipeline using k-mers from genome sequencing data.</title>
        <authorList>
            <person name="Fletcher K."/>
            <person name="Zhang L."/>
            <person name="Gil J."/>
            <person name="Han R."/>
            <person name="Cavanaugh K."/>
            <person name="Michelmore R."/>
        </authorList>
    </citation>
    <scope>NUCLEOTIDE SEQUENCE [LARGE SCALE GENOMIC DNA]</scope>
    <source>
        <strain evidence="1 2">SF5</strain>
    </source>
</reference>
<keyword evidence="2" id="KW-1185">Reference proteome</keyword>
<dbReference type="EMBL" id="SHOA02000017">
    <property type="protein sequence ID" value="TDH67960.1"/>
    <property type="molecule type" value="Genomic_DNA"/>
</dbReference>
<gene>
    <name evidence="1" type="ORF">CCR75_004337</name>
</gene>
<accession>A0A976FJE2</accession>
<organism evidence="1 2">
    <name type="scientific">Bremia lactucae</name>
    <name type="common">Lettuce downy mildew</name>
    <dbReference type="NCBI Taxonomy" id="4779"/>
    <lineage>
        <taxon>Eukaryota</taxon>
        <taxon>Sar</taxon>
        <taxon>Stramenopiles</taxon>
        <taxon>Oomycota</taxon>
        <taxon>Peronosporomycetes</taxon>
        <taxon>Peronosporales</taxon>
        <taxon>Peronosporaceae</taxon>
        <taxon>Bremia</taxon>
    </lineage>
</organism>
<protein>
    <submittedName>
        <fullName evidence="1">Uncharacterized protein</fullName>
    </submittedName>
</protein>
<dbReference type="AlphaFoldDB" id="A0A976FJE2"/>
<evidence type="ECO:0000313" key="1">
    <source>
        <dbReference type="EMBL" id="TDH67960.1"/>
    </source>
</evidence>
<dbReference type="RefSeq" id="XP_067817459.1">
    <property type="nucleotide sequence ID" value="XM_067962423.1"/>
</dbReference>
<evidence type="ECO:0000313" key="2">
    <source>
        <dbReference type="Proteomes" id="UP000294530"/>
    </source>
</evidence>
<sequence>MKFLLPPNTFSLVTLSPDHQQQILHEANTIVKEIIHANDAFTSNNATLSRQDWRLLRVKEGMHVSRQRKHATFQCTSPIFYPMVQSPSNQHVFSRYCTTSSSCSSMNAKVDTTTSLSTSSSLEYQRDTLMECMRPPHVPLMALHGSVDGTLDD</sequence>
<proteinExistence type="predicted"/>
<dbReference type="OrthoDB" id="10479250at2759"/>
<dbReference type="Proteomes" id="UP000294530">
    <property type="component" value="Unassembled WGS sequence"/>
</dbReference>
<dbReference type="KEGG" id="blac:94348094"/>